<dbReference type="InterPro" id="IPR011043">
    <property type="entry name" value="Gal_Oxase/kelch_b-propeller"/>
</dbReference>
<evidence type="ECO:0000259" key="3">
    <source>
        <dbReference type="Pfam" id="PF07250"/>
    </source>
</evidence>
<dbReference type="OrthoDB" id="2019572at2759"/>
<feature type="domain" description="Glyoxal oxidase N-terminal" evidence="3">
    <location>
        <begin position="80"/>
        <end position="430"/>
    </location>
</feature>
<dbReference type="Pfam" id="PF07250">
    <property type="entry name" value="Glyoxal_oxid_N"/>
    <property type="match status" value="1"/>
</dbReference>
<dbReference type="PANTHER" id="PTHR32208:SF21">
    <property type="entry name" value="LOW QUALITY PROTEIN: ALDEHYDE OXIDASE GLOX-LIKE"/>
    <property type="match status" value="1"/>
</dbReference>
<dbReference type="InterPro" id="IPR014756">
    <property type="entry name" value="Ig_E-set"/>
</dbReference>
<dbReference type="InterPro" id="IPR015202">
    <property type="entry name" value="GO-like_E_set"/>
</dbReference>
<evidence type="ECO:0000313" key="5">
    <source>
        <dbReference type="EMBL" id="KAF2753346.1"/>
    </source>
</evidence>
<sequence>MAGQALQLVAFAGLAARVLGAGFRTVGSSGCTPQMVFLQPYTDNAIFIDNFHANYGGPGVNLQTGAHSTTAYVYDGTNVPVFGTSYNWRTNALRKLHPVTNTFCSAGAFFPDGTLVNPAGAEPDAANGVGDGFNALRFFAPGPCSTQCTNDWVENSRKLQVRRWYPTTVNLVNGDIAVVGGSNVGGLVLNEANINVPTYELVLQSGTPKAPVTLPILQFTTAENMQPNKSYNLYPILHLLPNTRNANEVFSLAGNQAVIWDYSLDRLVKTLPNTPLQPRAFPSSATSVILPITNNALSPTILLCGGSSADIPDPVALDDCYTISPYATTPTWTPTDRLPNGPQTMTDAILLPDGTTLLINGAHRGSGGGFQADDPVLVPLIYNHSAPLGSRFTSQPATSIPRLYHSTATLLPSGEVLVAGSNPAVGYTAVGAVPGGWPLFSNNGHQAFLHQQQRQNSRYPTEYRVEIFAPPYMSASSRPVLTTVPASIGYNSGFAVVASGTTAAGADVRFVLVRTGFHTHAVGMVQNMVYLSAVRGTASGAFTVTSVLNGSVMPPGVYLLFVVVNGVPSEGKWVKLA</sequence>
<reference evidence="5" key="1">
    <citation type="journal article" date="2020" name="Stud. Mycol.">
        <title>101 Dothideomycetes genomes: a test case for predicting lifestyles and emergence of pathogens.</title>
        <authorList>
            <person name="Haridas S."/>
            <person name="Albert R."/>
            <person name="Binder M."/>
            <person name="Bloem J."/>
            <person name="Labutti K."/>
            <person name="Salamov A."/>
            <person name="Andreopoulos B."/>
            <person name="Baker S."/>
            <person name="Barry K."/>
            <person name="Bills G."/>
            <person name="Bluhm B."/>
            <person name="Cannon C."/>
            <person name="Castanera R."/>
            <person name="Culley D."/>
            <person name="Daum C."/>
            <person name="Ezra D."/>
            <person name="Gonzalez J."/>
            <person name="Henrissat B."/>
            <person name="Kuo A."/>
            <person name="Liang C."/>
            <person name="Lipzen A."/>
            <person name="Lutzoni F."/>
            <person name="Magnuson J."/>
            <person name="Mondo S."/>
            <person name="Nolan M."/>
            <person name="Ohm R."/>
            <person name="Pangilinan J."/>
            <person name="Park H.-J."/>
            <person name="Ramirez L."/>
            <person name="Alfaro M."/>
            <person name="Sun H."/>
            <person name="Tritt A."/>
            <person name="Yoshinaga Y."/>
            <person name="Zwiers L.-H."/>
            <person name="Turgeon B."/>
            <person name="Goodwin S."/>
            <person name="Spatafora J."/>
            <person name="Crous P."/>
            <person name="Grigoriev I."/>
        </authorList>
    </citation>
    <scope>NUCLEOTIDE SEQUENCE</scope>
    <source>
        <strain evidence="5">CBS 121739</strain>
    </source>
</reference>
<dbReference type="PANTHER" id="PTHR32208">
    <property type="entry name" value="SECRETED PROTEIN-RELATED"/>
    <property type="match status" value="1"/>
</dbReference>
<dbReference type="RefSeq" id="XP_033595797.1">
    <property type="nucleotide sequence ID" value="XM_033739826.1"/>
</dbReference>
<dbReference type="SUPFAM" id="SSF81296">
    <property type="entry name" value="E set domains"/>
    <property type="match status" value="1"/>
</dbReference>
<dbReference type="GeneID" id="54480880"/>
<dbReference type="InterPro" id="IPR037293">
    <property type="entry name" value="Gal_Oxidase_central_sf"/>
</dbReference>
<dbReference type="InterPro" id="IPR013783">
    <property type="entry name" value="Ig-like_fold"/>
</dbReference>
<keyword evidence="6" id="KW-1185">Reference proteome</keyword>
<organism evidence="5 6">
    <name type="scientific">Pseudovirgaria hyperparasitica</name>
    <dbReference type="NCBI Taxonomy" id="470096"/>
    <lineage>
        <taxon>Eukaryota</taxon>
        <taxon>Fungi</taxon>
        <taxon>Dikarya</taxon>
        <taxon>Ascomycota</taxon>
        <taxon>Pezizomycotina</taxon>
        <taxon>Dothideomycetes</taxon>
        <taxon>Dothideomycetes incertae sedis</taxon>
        <taxon>Acrospermales</taxon>
        <taxon>Acrospermaceae</taxon>
        <taxon>Pseudovirgaria</taxon>
    </lineage>
</organism>
<protein>
    <submittedName>
        <fullName evidence="5">DUF1929-domain-containing protein</fullName>
    </submittedName>
</protein>
<dbReference type="Gene3D" id="2.130.10.80">
    <property type="entry name" value="Galactose oxidase/kelch, beta-propeller"/>
    <property type="match status" value="1"/>
</dbReference>
<evidence type="ECO:0000256" key="2">
    <source>
        <dbReference type="SAM" id="SignalP"/>
    </source>
</evidence>
<dbReference type="Proteomes" id="UP000799437">
    <property type="component" value="Unassembled WGS sequence"/>
</dbReference>
<feature type="signal peptide" evidence="2">
    <location>
        <begin position="1"/>
        <end position="20"/>
    </location>
</feature>
<dbReference type="EMBL" id="ML996584">
    <property type="protein sequence ID" value="KAF2753346.1"/>
    <property type="molecule type" value="Genomic_DNA"/>
</dbReference>
<dbReference type="AlphaFoldDB" id="A0A6A6VU84"/>
<gene>
    <name evidence="5" type="ORF">EJ05DRAFT_212000</name>
</gene>
<evidence type="ECO:0000259" key="4">
    <source>
        <dbReference type="Pfam" id="PF09118"/>
    </source>
</evidence>
<evidence type="ECO:0000256" key="1">
    <source>
        <dbReference type="ARBA" id="ARBA00022729"/>
    </source>
</evidence>
<proteinExistence type="predicted"/>
<dbReference type="InterPro" id="IPR009880">
    <property type="entry name" value="Glyoxal_oxidase_N"/>
</dbReference>
<dbReference type="CDD" id="cd02851">
    <property type="entry name" value="E_set_GO_C"/>
    <property type="match status" value="1"/>
</dbReference>
<accession>A0A6A6VU84</accession>
<feature type="chain" id="PRO_5025515378" evidence="2">
    <location>
        <begin position="21"/>
        <end position="577"/>
    </location>
</feature>
<dbReference type="Pfam" id="PF09118">
    <property type="entry name" value="GO-like_E_set"/>
    <property type="match status" value="1"/>
</dbReference>
<keyword evidence="1 2" id="KW-0732">Signal</keyword>
<evidence type="ECO:0000313" key="6">
    <source>
        <dbReference type="Proteomes" id="UP000799437"/>
    </source>
</evidence>
<dbReference type="Gene3D" id="2.60.40.10">
    <property type="entry name" value="Immunoglobulins"/>
    <property type="match status" value="1"/>
</dbReference>
<name>A0A6A6VU84_9PEZI</name>
<feature type="domain" description="Galactose oxidase-like Early set" evidence="4">
    <location>
        <begin position="478"/>
        <end position="575"/>
    </location>
</feature>
<dbReference type="SUPFAM" id="SSF50965">
    <property type="entry name" value="Galactose oxidase, central domain"/>
    <property type="match status" value="1"/>
</dbReference>